<dbReference type="EMBL" id="JAGXOE010000090">
    <property type="protein sequence ID" value="MBS4103913.1"/>
    <property type="molecule type" value="Genomic_DNA"/>
</dbReference>
<dbReference type="RefSeq" id="WP_212555087.1">
    <property type="nucleotide sequence ID" value="NZ_JAGXOE010000090.1"/>
</dbReference>
<dbReference type="Proteomes" id="UP000676853">
    <property type="component" value="Unassembled WGS sequence"/>
</dbReference>
<reference evidence="2 3" key="1">
    <citation type="submission" date="2021-04" db="EMBL/GenBank/DDBJ databases">
        <title>Whole genome sequence analysis of a thiophenic sulfur metabolizing bacteria.</title>
        <authorList>
            <person name="Akhtar N."/>
            <person name="Akram J."/>
            <person name="Aslam A."/>
        </authorList>
    </citation>
    <scope>NUCLEOTIDE SEQUENCE [LARGE SCALE GENOMIC DNA]</scope>
    <source>
        <strain evidence="2 3">3OW</strain>
    </source>
</reference>
<name>A0ABS5NKI9_TSUPA</name>
<dbReference type="InterPro" id="IPR003959">
    <property type="entry name" value="ATPase_AAA_core"/>
</dbReference>
<dbReference type="PANTHER" id="PTHR43581:SF2">
    <property type="entry name" value="EXCINUCLEASE ATPASE SUBUNIT"/>
    <property type="match status" value="1"/>
</dbReference>
<keyword evidence="3" id="KW-1185">Reference proteome</keyword>
<sequence length="635" mass="71008">MIDVGGALKRKFSNKKDDFYPYLESIFFPYYKALEKDLEISFTYPITALVGANGTNKSSILQAIYAAPEGRSLARFWFSTEVDNIDAIKKRGTDHRFVYRYSFRKGAPLAEVRKYRGKRNYRASDVPRKLRGMRDPDYWETTKRVAIDGMKELPETGYSEMLSDTRDRWNPIKKNVVYLDFRSELSAFDKFIHHQAFDRWVNEESKKRYKVVVHSEYLAKALKGDSTTRSVIERVVTPVRKLGSDETEAIARILGKDVVGVSVVEHRFFGPVGHTVKLAVGAGGGISYSEAHAGSGEYAIVRLVDQVSAAPDRSLILLDEPEVSLHPGAQKKLMEYISKKVLERGHQVVLTTHSPAIVESLPDQAIKVLSYDSVRQCVVLVADGCAPRDAFHHLGQTMAAGTKTQVVVEDELAAEIVKATYRRLDPVKIALLEIIPVQGGADGIVKKVLPSLAVMKTKNVVVLLDGDQRQPLFPAVENYDVLPLEPAEAFDSRYVAARGSGEVGRLKEVWQCFIHRTTPDLFSNSDHGTDFDVMKSCVDWSLKYLRFLPGEIPESLLASYCYAHEYKTSVGGTDWKMFWKMKAAESLHLSSEESPTSAQVLSFQITKLAELPDDCLLFARVSSSIASSSALRSID</sequence>
<evidence type="ECO:0000313" key="2">
    <source>
        <dbReference type="EMBL" id="MBS4103913.1"/>
    </source>
</evidence>
<proteinExistence type="predicted"/>
<dbReference type="PANTHER" id="PTHR43581">
    <property type="entry name" value="ATP/GTP PHOSPHATASE"/>
    <property type="match status" value="1"/>
</dbReference>
<comment type="caution">
    <text evidence="2">The sequence shown here is derived from an EMBL/GenBank/DDBJ whole genome shotgun (WGS) entry which is preliminary data.</text>
</comment>
<evidence type="ECO:0000259" key="1">
    <source>
        <dbReference type="Pfam" id="PF13304"/>
    </source>
</evidence>
<dbReference type="InterPro" id="IPR051396">
    <property type="entry name" value="Bact_Antivir_Def_Nuclease"/>
</dbReference>
<dbReference type="Gene3D" id="3.40.50.300">
    <property type="entry name" value="P-loop containing nucleotide triphosphate hydrolases"/>
    <property type="match status" value="2"/>
</dbReference>
<feature type="domain" description="ATPase AAA-type core" evidence="1">
    <location>
        <begin position="46"/>
        <end position="359"/>
    </location>
</feature>
<gene>
    <name evidence="2" type="ORF">KFZ73_22045</name>
</gene>
<dbReference type="Pfam" id="PF13304">
    <property type="entry name" value="AAA_21"/>
    <property type="match status" value="1"/>
</dbReference>
<dbReference type="SUPFAM" id="SSF52540">
    <property type="entry name" value="P-loop containing nucleoside triphosphate hydrolases"/>
    <property type="match status" value="1"/>
</dbReference>
<protein>
    <submittedName>
        <fullName evidence="2">AAA family ATPase</fullName>
    </submittedName>
</protein>
<evidence type="ECO:0000313" key="3">
    <source>
        <dbReference type="Proteomes" id="UP000676853"/>
    </source>
</evidence>
<organism evidence="2 3">
    <name type="scientific">Tsukamurella paurometabola</name>
    <name type="common">Corynebacterium paurometabolum</name>
    <dbReference type="NCBI Taxonomy" id="2061"/>
    <lineage>
        <taxon>Bacteria</taxon>
        <taxon>Bacillati</taxon>
        <taxon>Actinomycetota</taxon>
        <taxon>Actinomycetes</taxon>
        <taxon>Mycobacteriales</taxon>
        <taxon>Tsukamurellaceae</taxon>
        <taxon>Tsukamurella</taxon>
    </lineage>
</organism>
<dbReference type="InterPro" id="IPR027417">
    <property type="entry name" value="P-loop_NTPase"/>
</dbReference>
<dbReference type="CDD" id="cd00267">
    <property type="entry name" value="ABC_ATPase"/>
    <property type="match status" value="1"/>
</dbReference>
<accession>A0ABS5NKI9</accession>